<dbReference type="InterPro" id="IPR037682">
    <property type="entry name" value="TonB_C"/>
</dbReference>
<dbReference type="Proteomes" id="UP000000753">
    <property type="component" value="Chromosome"/>
</dbReference>
<keyword evidence="6" id="KW-0812">Transmembrane</keyword>
<organism evidence="12 13">
    <name type="scientific">Shewanella piezotolerans (strain WP3 / JCM 13877)</name>
    <dbReference type="NCBI Taxonomy" id="225849"/>
    <lineage>
        <taxon>Bacteria</taxon>
        <taxon>Pseudomonadati</taxon>
        <taxon>Pseudomonadota</taxon>
        <taxon>Gammaproteobacteria</taxon>
        <taxon>Alteromonadales</taxon>
        <taxon>Shewanellaceae</taxon>
        <taxon>Shewanella</taxon>
    </lineage>
</organism>
<evidence type="ECO:0000313" key="12">
    <source>
        <dbReference type="EMBL" id="ACJ30019.1"/>
    </source>
</evidence>
<sequence>MRYILLVALAMMTISTTSFAWGKNVYGEVLVTDISPTDNALWKRENTAPPHYPMELAREGLQGCAVLSFDISESGKAKNIKAIQSVPHRSLGKYSRKMLKKWKWIPAVTAGEAKTEKRTLRLDFCIDDQSSEQTLQLCQQQTQLACNSN</sequence>
<dbReference type="KEGG" id="swp:swp_3317"/>
<comment type="subcellular location">
    <subcellularLocation>
        <location evidence="1">Cell inner membrane</location>
        <topology evidence="1">Single-pass membrane protein</topology>
        <orientation evidence="1">Periplasmic side</orientation>
    </subcellularLocation>
</comment>
<feature type="chain" id="PRO_5002866865" evidence="10">
    <location>
        <begin position="21"/>
        <end position="149"/>
    </location>
</feature>
<dbReference type="NCBIfam" id="TIGR01352">
    <property type="entry name" value="tonB_Cterm"/>
    <property type="match status" value="1"/>
</dbReference>
<dbReference type="RefSeq" id="WP_020913369.1">
    <property type="nucleotide sequence ID" value="NC_011566.1"/>
</dbReference>
<dbReference type="Pfam" id="PF03544">
    <property type="entry name" value="TonB_C"/>
    <property type="match status" value="1"/>
</dbReference>
<dbReference type="InterPro" id="IPR006260">
    <property type="entry name" value="TonB/TolA_C"/>
</dbReference>
<reference evidence="12 13" key="1">
    <citation type="journal article" date="2008" name="PLoS ONE">
        <title>Environmental adaptation: genomic analysis of the piezotolerant and psychrotolerant deep-sea iron reducing bacterium Shewanella piezotolerans WP3.</title>
        <authorList>
            <person name="Wang F."/>
            <person name="Wang J."/>
            <person name="Jian H."/>
            <person name="Zhang B."/>
            <person name="Li S."/>
            <person name="Wang F."/>
            <person name="Zeng X."/>
            <person name="Gao L."/>
            <person name="Bartlett D.H."/>
            <person name="Yu J."/>
            <person name="Hu S."/>
            <person name="Xiao X."/>
        </authorList>
    </citation>
    <scope>NUCLEOTIDE SEQUENCE [LARGE SCALE GENOMIC DNA]</scope>
    <source>
        <strain evidence="13">WP3 / JCM 13877</strain>
    </source>
</reference>
<gene>
    <name evidence="12" type="ordered locus">swp_3317</name>
</gene>
<dbReference type="GO" id="GO:0015031">
    <property type="term" value="P:protein transport"/>
    <property type="evidence" value="ECO:0007669"/>
    <property type="project" value="UniProtKB-KW"/>
</dbReference>
<keyword evidence="8" id="KW-1133">Transmembrane helix</keyword>
<evidence type="ECO:0000313" key="13">
    <source>
        <dbReference type="Proteomes" id="UP000000753"/>
    </source>
</evidence>
<evidence type="ECO:0000256" key="2">
    <source>
        <dbReference type="ARBA" id="ARBA00006555"/>
    </source>
</evidence>
<comment type="similarity">
    <text evidence="2">Belongs to the TonB family.</text>
</comment>
<dbReference type="eggNOG" id="COG0810">
    <property type="taxonomic scope" value="Bacteria"/>
</dbReference>
<dbReference type="PANTHER" id="PTHR33446">
    <property type="entry name" value="PROTEIN TONB-RELATED"/>
    <property type="match status" value="1"/>
</dbReference>
<dbReference type="GO" id="GO:0055085">
    <property type="term" value="P:transmembrane transport"/>
    <property type="evidence" value="ECO:0007669"/>
    <property type="project" value="InterPro"/>
</dbReference>
<evidence type="ECO:0000256" key="9">
    <source>
        <dbReference type="ARBA" id="ARBA00023136"/>
    </source>
</evidence>
<accession>B8CRL1</accession>
<keyword evidence="3" id="KW-0813">Transport</keyword>
<keyword evidence="5" id="KW-0997">Cell inner membrane</keyword>
<dbReference type="InterPro" id="IPR051045">
    <property type="entry name" value="TonB-dependent_transducer"/>
</dbReference>
<evidence type="ECO:0000256" key="1">
    <source>
        <dbReference type="ARBA" id="ARBA00004383"/>
    </source>
</evidence>
<protein>
    <submittedName>
        <fullName evidence="12">TonB</fullName>
    </submittedName>
</protein>
<evidence type="ECO:0000256" key="4">
    <source>
        <dbReference type="ARBA" id="ARBA00022475"/>
    </source>
</evidence>
<dbReference type="STRING" id="225849.swp_3317"/>
<evidence type="ECO:0000256" key="6">
    <source>
        <dbReference type="ARBA" id="ARBA00022692"/>
    </source>
</evidence>
<evidence type="ECO:0000256" key="7">
    <source>
        <dbReference type="ARBA" id="ARBA00022927"/>
    </source>
</evidence>
<dbReference type="SUPFAM" id="SSF74653">
    <property type="entry name" value="TolA/TonB C-terminal domain"/>
    <property type="match status" value="1"/>
</dbReference>
<dbReference type="OrthoDB" id="6266234at2"/>
<feature type="signal peptide" evidence="10">
    <location>
        <begin position="1"/>
        <end position="20"/>
    </location>
</feature>
<dbReference type="HOGENOM" id="CLU_148019_0_0_6"/>
<feature type="domain" description="TonB C-terminal" evidence="11">
    <location>
        <begin position="37"/>
        <end position="133"/>
    </location>
</feature>
<name>B8CRL1_SHEPW</name>
<keyword evidence="13" id="KW-1185">Reference proteome</keyword>
<dbReference type="GO" id="GO:0005886">
    <property type="term" value="C:plasma membrane"/>
    <property type="evidence" value="ECO:0007669"/>
    <property type="project" value="UniProtKB-SubCell"/>
</dbReference>
<keyword evidence="4" id="KW-1003">Cell membrane</keyword>
<evidence type="ECO:0000256" key="3">
    <source>
        <dbReference type="ARBA" id="ARBA00022448"/>
    </source>
</evidence>
<keyword evidence="10" id="KW-0732">Signal</keyword>
<evidence type="ECO:0000259" key="11">
    <source>
        <dbReference type="PROSITE" id="PS52015"/>
    </source>
</evidence>
<dbReference type="PROSITE" id="PS52015">
    <property type="entry name" value="TONB_CTD"/>
    <property type="match status" value="1"/>
</dbReference>
<dbReference type="AlphaFoldDB" id="B8CRL1"/>
<keyword evidence="9" id="KW-0472">Membrane</keyword>
<dbReference type="Gene3D" id="3.30.1150.10">
    <property type="match status" value="1"/>
</dbReference>
<dbReference type="EMBL" id="CP000472">
    <property type="protein sequence ID" value="ACJ30019.1"/>
    <property type="molecule type" value="Genomic_DNA"/>
</dbReference>
<proteinExistence type="inferred from homology"/>
<evidence type="ECO:0000256" key="10">
    <source>
        <dbReference type="SAM" id="SignalP"/>
    </source>
</evidence>
<evidence type="ECO:0000256" key="8">
    <source>
        <dbReference type="ARBA" id="ARBA00022989"/>
    </source>
</evidence>
<keyword evidence="7" id="KW-0653">Protein transport</keyword>
<evidence type="ECO:0000256" key="5">
    <source>
        <dbReference type="ARBA" id="ARBA00022519"/>
    </source>
</evidence>